<dbReference type="EMBL" id="KU221504">
    <property type="protein sequence ID" value="AMP41532.1"/>
    <property type="molecule type" value="Genomic_DNA"/>
</dbReference>
<reference evidence="1" key="1">
    <citation type="submission" date="2015-12" db="EMBL/GenBank/DDBJ databases">
        <authorList>
            <person name="Shamseldin A."/>
            <person name="Moawad H."/>
            <person name="Abd El-Rahim W.M."/>
            <person name="Sadowsky M.J."/>
        </authorList>
    </citation>
    <scope>NUCLEOTIDE SEQUENCE</scope>
</reference>
<protein>
    <submittedName>
        <fullName evidence="1">Magnetosome protein Man1</fullName>
    </submittedName>
</protein>
<evidence type="ECO:0000313" key="1">
    <source>
        <dbReference type="EMBL" id="AMP41532.1"/>
    </source>
</evidence>
<name>A0A142BTU4_9BACT</name>
<sequence>MNENVAKMMTGGEAVMEDVLDYSCASVEYAGLVMYSYVKRGGRFALDPLEKVAFPVCSKVGAAYGWTLKGIQSGAGKISGLGRIAWPGGASKRLDAVEKRLAEIDSLKELLAKIDERLDYIERHGIVASREGGLEVKGKKLDESRLMVLRTIVAENIDLLSEN</sequence>
<proteinExistence type="predicted"/>
<accession>A0A142BTU4</accession>
<dbReference type="AlphaFoldDB" id="A0A142BTU4"/>
<organism evidence="1">
    <name type="scientific">uncultured Nitrospirota bacterium</name>
    <dbReference type="NCBI Taxonomy" id="170969"/>
    <lineage>
        <taxon>Bacteria</taxon>
        <taxon>Pseudomonadati</taxon>
        <taxon>Nitrospirota</taxon>
        <taxon>environmental samples</taxon>
    </lineage>
</organism>